<comment type="caution">
    <text evidence="2">The sequence shown here is derived from an EMBL/GenBank/DDBJ whole genome shotgun (WGS) entry which is preliminary data.</text>
</comment>
<evidence type="ECO:0000256" key="1">
    <source>
        <dbReference type="SAM" id="MobiDB-lite"/>
    </source>
</evidence>
<keyword evidence="4" id="KW-1185">Reference proteome</keyword>
<organism evidence="2 4">
    <name type="scientific">Puccinia coronata f. sp. avenae</name>
    <dbReference type="NCBI Taxonomy" id="200324"/>
    <lineage>
        <taxon>Eukaryota</taxon>
        <taxon>Fungi</taxon>
        <taxon>Dikarya</taxon>
        <taxon>Basidiomycota</taxon>
        <taxon>Pucciniomycotina</taxon>
        <taxon>Pucciniomycetes</taxon>
        <taxon>Pucciniales</taxon>
        <taxon>Pucciniaceae</taxon>
        <taxon>Puccinia</taxon>
    </lineage>
</organism>
<evidence type="ECO:0000313" key="2">
    <source>
        <dbReference type="EMBL" id="PLW19738.1"/>
    </source>
</evidence>
<reference evidence="2 4" key="1">
    <citation type="submission" date="2017-11" db="EMBL/GenBank/DDBJ databases">
        <title>De novo assembly and phasing of dikaryotic genomes from two isolates of Puccinia coronata f. sp. avenae, the causal agent of oat crown rust.</title>
        <authorList>
            <person name="Miller M.E."/>
            <person name="Zhang Y."/>
            <person name="Omidvar V."/>
            <person name="Sperschneider J."/>
            <person name="Schwessinger B."/>
            <person name="Raley C."/>
            <person name="Palmer J.M."/>
            <person name="Garnica D."/>
            <person name="Upadhyaya N."/>
            <person name="Rathjen J."/>
            <person name="Taylor J.M."/>
            <person name="Park R.F."/>
            <person name="Dodds P.N."/>
            <person name="Hirsch C.D."/>
            <person name="Kianian S.F."/>
            <person name="Figueroa M."/>
        </authorList>
    </citation>
    <scope>NUCLEOTIDE SEQUENCE [LARGE SCALE GENOMIC DNA]</scope>
    <source>
        <strain evidence="2">12NC29</strain>
    </source>
</reference>
<dbReference type="EMBL" id="PGCJ01000023">
    <property type="protein sequence ID" value="PLW56231.1"/>
    <property type="molecule type" value="Genomic_DNA"/>
</dbReference>
<protein>
    <submittedName>
        <fullName evidence="2">Uncharacterized protein</fullName>
    </submittedName>
</protein>
<feature type="compositionally biased region" description="Low complexity" evidence="1">
    <location>
        <begin position="75"/>
        <end position="87"/>
    </location>
</feature>
<evidence type="ECO:0000313" key="3">
    <source>
        <dbReference type="EMBL" id="PLW56231.1"/>
    </source>
</evidence>
<dbReference type="AlphaFoldDB" id="A0A2N5T2P1"/>
<dbReference type="OrthoDB" id="2516492at2759"/>
<dbReference type="Proteomes" id="UP000235388">
    <property type="component" value="Unassembled WGS sequence"/>
</dbReference>
<feature type="region of interest" description="Disordered" evidence="1">
    <location>
        <begin position="1"/>
        <end position="40"/>
    </location>
</feature>
<accession>A0A2N5T2P1</accession>
<proteinExistence type="predicted"/>
<evidence type="ECO:0000313" key="4">
    <source>
        <dbReference type="Proteomes" id="UP000235388"/>
    </source>
</evidence>
<dbReference type="EMBL" id="PGCJ01000808">
    <property type="protein sequence ID" value="PLW19738.1"/>
    <property type="molecule type" value="Genomic_DNA"/>
</dbReference>
<feature type="region of interest" description="Disordered" evidence="1">
    <location>
        <begin position="53"/>
        <end position="111"/>
    </location>
</feature>
<feature type="compositionally biased region" description="Polar residues" evidence="1">
    <location>
        <begin position="8"/>
        <end position="40"/>
    </location>
</feature>
<sequence>MSVHMASQDPQSTHPHPSSNQDKNAGYATDQSQTLPCRSSRASLLVVVPNMVAPLSDSRVRLTHPALTNSKKEPASAASSSESDLSAQIQSESDDESVQGGSATAEKKKQE</sequence>
<gene>
    <name evidence="3" type="ORF">PCANC_02017</name>
    <name evidence="2" type="ORF">PCANC_07674</name>
</gene>
<name>A0A2N5T2P1_9BASI</name>